<dbReference type="SMART" id="SM00249">
    <property type="entry name" value="PHD"/>
    <property type="match status" value="1"/>
</dbReference>
<dbReference type="InterPro" id="IPR001965">
    <property type="entry name" value="Znf_PHD"/>
</dbReference>
<evidence type="ECO:0000256" key="4">
    <source>
        <dbReference type="PROSITE-ProRule" id="PRU00146"/>
    </source>
</evidence>
<feature type="region of interest" description="Disordered" evidence="5">
    <location>
        <begin position="318"/>
        <end position="351"/>
    </location>
</feature>
<dbReference type="InterPro" id="IPR055198">
    <property type="entry name" value="NSD_PHD"/>
</dbReference>
<evidence type="ECO:0000256" key="1">
    <source>
        <dbReference type="ARBA" id="ARBA00022723"/>
    </source>
</evidence>
<dbReference type="SUPFAM" id="SSF57903">
    <property type="entry name" value="FYVE/PHD zinc finger"/>
    <property type="match status" value="1"/>
</dbReference>
<evidence type="ECO:0000256" key="3">
    <source>
        <dbReference type="ARBA" id="ARBA00022833"/>
    </source>
</evidence>
<keyword evidence="3" id="KW-0862">Zinc</keyword>
<name>A0A6G1KUW1_9PEZI</name>
<dbReference type="InterPro" id="IPR019787">
    <property type="entry name" value="Znf_PHD-finger"/>
</dbReference>
<keyword evidence="1" id="KW-0479">Metal-binding</keyword>
<dbReference type="EMBL" id="ML995924">
    <property type="protein sequence ID" value="KAF2764405.1"/>
    <property type="molecule type" value="Genomic_DNA"/>
</dbReference>
<evidence type="ECO:0000259" key="6">
    <source>
        <dbReference type="PROSITE" id="PS50016"/>
    </source>
</evidence>
<keyword evidence="2 4" id="KW-0863">Zinc-finger</keyword>
<feature type="region of interest" description="Disordered" evidence="5">
    <location>
        <begin position="17"/>
        <end position="84"/>
    </location>
</feature>
<evidence type="ECO:0000256" key="2">
    <source>
        <dbReference type="ARBA" id="ARBA00022771"/>
    </source>
</evidence>
<reference evidence="7" key="1">
    <citation type="journal article" date="2020" name="Stud. Mycol.">
        <title>101 Dothideomycetes genomes: a test case for predicting lifestyles and emergence of pathogens.</title>
        <authorList>
            <person name="Haridas S."/>
            <person name="Albert R."/>
            <person name="Binder M."/>
            <person name="Bloem J."/>
            <person name="Labutti K."/>
            <person name="Salamov A."/>
            <person name="Andreopoulos B."/>
            <person name="Baker S."/>
            <person name="Barry K."/>
            <person name="Bills G."/>
            <person name="Bluhm B."/>
            <person name="Cannon C."/>
            <person name="Castanera R."/>
            <person name="Culley D."/>
            <person name="Daum C."/>
            <person name="Ezra D."/>
            <person name="Gonzalez J."/>
            <person name="Henrissat B."/>
            <person name="Kuo A."/>
            <person name="Liang C."/>
            <person name="Lipzen A."/>
            <person name="Lutzoni F."/>
            <person name="Magnuson J."/>
            <person name="Mondo S."/>
            <person name="Nolan M."/>
            <person name="Ohm R."/>
            <person name="Pangilinan J."/>
            <person name="Park H.-J."/>
            <person name="Ramirez L."/>
            <person name="Alfaro M."/>
            <person name="Sun H."/>
            <person name="Tritt A."/>
            <person name="Yoshinaga Y."/>
            <person name="Zwiers L.-H."/>
            <person name="Turgeon B."/>
            <person name="Goodwin S."/>
            <person name="Spatafora J."/>
            <person name="Crous P."/>
            <person name="Grigoriev I."/>
        </authorList>
    </citation>
    <scope>NUCLEOTIDE SEQUENCE</scope>
    <source>
        <strain evidence="7">CBS 116005</strain>
    </source>
</reference>
<feature type="compositionally biased region" description="Polar residues" evidence="5">
    <location>
        <begin position="64"/>
        <end position="83"/>
    </location>
</feature>
<feature type="domain" description="PHD-type" evidence="6">
    <location>
        <begin position="260"/>
        <end position="315"/>
    </location>
</feature>
<dbReference type="OrthoDB" id="5411773at2759"/>
<dbReference type="InterPro" id="IPR019786">
    <property type="entry name" value="Zinc_finger_PHD-type_CS"/>
</dbReference>
<feature type="compositionally biased region" description="Polar residues" evidence="5">
    <location>
        <begin position="17"/>
        <end position="27"/>
    </location>
</feature>
<dbReference type="Gene3D" id="3.30.40.10">
    <property type="entry name" value="Zinc/RING finger domain, C3HC4 (zinc finger)"/>
    <property type="match status" value="1"/>
</dbReference>
<dbReference type="InterPro" id="IPR013083">
    <property type="entry name" value="Znf_RING/FYVE/PHD"/>
</dbReference>
<gene>
    <name evidence="7" type="ORF">EJ03DRAFT_358118</name>
</gene>
<dbReference type="InterPro" id="IPR011011">
    <property type="entry name" value="Znf_FYVE_PHD"/>
</dbReference>
<dbReference type="GO" id="GO:0008270">
    <property type="term" value="F:zinc ion binding"/>
    <property type="evidence" value="ECO:0007669"/>
    <property type="project" value="UniProtKB-KW"/>
</dbReference>
<dbReference type="PROSITE" id="PS50016">
    <property type="entry name" value="ZF_PHD_2"/>
    <property type="match status" value="1"/>
</dbReference>
<accession>A0A6G1KUW1</accession>
<organism evidence="7 8">
    <name type="scientific">Teratosphaeria nubilosa</name>
    <dbReference type="NCBI Taxonomy" id="161662"/>
    <lineage>
        <taxon>Eukaryota</taxon>
        <taxon>Fungi</taxon>
        <taxon>Dikarya</taxon>
        <taxon>Ascomycota</taxon>
        <taxon>Pezizomycotina</taxon>
        <taxon>Dothideomycetes</taxon>
        <taxon>Dothideomycetidae</taxon>
        <taxon>Mycosphaerellales</taxon>
        <taxon>Teratosphaeriaceae</taxon>
        <taxon>Teratosphaeria</taxon>
    </lineage>
</organism>
<evidence type="ECO:0000256" key="5">
    <source>
        <dbReference type="SAM" id="MobiDB-lite"/>
    </source>
</evidence>
<dbReference type="Pfam" id="PF22908">
    <property type="entry name" value="PHD_NSD"/>
    <property type="match status" value="1"/>
</dbReference>
<dbReference type="PROSITE" id="PS01359">
    <property type="entry name" value="ZF_PHD_1"/>
    <property type="match status" value="1"/>
</dbReference>
<protein>
    <recommendedName>
        <fullName evidence="6">PHD-type domain-containing protein</fullName>
    </recommendedName>
</protein>
<evidence type="ECO:0000313" key="8">
    <source>
        <dbReference type="Proteomes" id="UP000799436"/>
    </source>
</evidence>
<feature type="region of interest" description="Disordered" evidence="5">
    <location>
        <begin position="162"/>
        <end position="199"/>
    </location>
</feature>
<keyword evidence="8" id="KW-1185">Reference proteome</keyword>
<evidence type="ECO:0000313" key="7">
    <source>
        <dbReference type="EMBL" id="KAF2764405.1"/>
    </source>
</evidence>
<feature type="compositionally biased region" description="Basic and acidic residues" evidence="5">
    <location>
        <begin position="28"/>
        <end position="60"/>
    </location>
</feature>
<sequence>MSLWILDLPLRAPVRSLQEQENVPENTENTKEIMMEDSSEPARRESMLPGPERSDFEHAKLPLASSQGRSTQGCSTRQPSVSPLSPAVISDRAVTVSSPLSTVVMASRNLGPALQGADQDLRNASRQDLPMSAERTIPSATISTLDNDDILRAPAQAALRTSLPPASHPTHSPLHDEIRHHSLPPNLHSNPPHPSPIPPTSPGTFPRPHLATLFTKPLLTQTYTDPLPSGPRLPRISNFSLSPSVYRPRSHPFPVEEVGIVRCGSCGERVRAEERMQLVRCDVLGCGRWWHLDCVGMVEPPGRRVAWECPVCGGLNGVEEEEEEGEKGEERNWEDEEEDGNEECDAGEEENEVVVQEWMERKKRKLR</sequence>
<proteinExistence type="predicted"/>
<dbReference type="Proteomes" id="UP000799436">
    <property type="component" value="Unassembled WGS sequence"/>
</dbReference>
<dbReference type="AlphaFoldDB" id="A0A6G1KUW1"/>